<dbReference type="Proteomes" id="UP000694727">
    <property type="component" value="Unplaced"/>
</dbReference>
<evidence type="ECO:0000256" key="2">
    <source>
        <dbReference type="ARBA" id="ARBA00022614"/>
    </source>
</evidence>
<dbReference type="Ensembl" id="ENSSSCT00025032984.1">
    <property type="protein sequence ID" value="ENSSSCP00025013764.1"/>
    <property type="gene ID" value="ENSSSCG00025024218.1"/>
</dbReference>
<dbReference type="PANTHER" id="PTHR14224:SF19">
    <property type="entry name" value="PRAME FAMILY MEMBER 11-RELATED"/>
    <property type="match status" value="1"/>
</dbReference>
<evidence type="ECO:0000313" key="4">
    <source>
        <dbReference type="Ensembl" id="ENSSSCP00025013764.1"/>
    </source>
</evidence>
<protein>
    <submittedName>
        <fullName evidence="4">Uncharacterized protein</fullName>
    </submittedName>
</protein>
<evidence type="ECO:0000313" key="5">
    <source>
        <dbReference type="Proteomes" id="UP000694727"/>
    </source>
</evidence>
<accession>A0A8D0RBW9</accession>
<dbReference type="PIRSF" id="PIRSF038286">
    <property type="entry name" value="PRAME"/>
    <property type="match status" value="1"/>
</dbReference>
<sequence>MSVWNPLRLRDLAGMNLLKDEASAITALEYLPTELFPPLFMEAFYGSHRETLKAMVQAWPFVRLPLGGLMGGLMQMSHVGTLQAMLDGLDVLLAQKVRPRRCNLRVLDFRNTSQDFWSMWSGEKAHNSSSSLITPLNEDRSRTEHPLSPLEVFIELYLNERIMSGPFLTYLMSWIEERKGLVHLCCKKLSIISMPMENIMTVLAQVQLDCIQELEVNCTWQLSTLATFAALLGQMSNVQKLYVSPIHVSALEEQEQEHVVQFTSQFLRLQHLRDLHLESPSFLEGCLDQMLRCLMRPLENLAITNCLLTESDVTHLSQCPSISQLKGLDLSGITLTNFSPDVLQGLLEKVASTLQELDLELCGITDSQLEAILPALSHCSELTSFSVRGNLLSLAIVQKVLGCTTGLPGLCQEFYPPPRESFSSQGTLLPGRLAQVRAELYETPGPSRLTQAMTLDVSIPHASLVGPYSSLPGLECSWKGFECRRQGPQFWKVLSTLQIRQSL</sequence>
<name>A0A8D0RBW9_PIG</name>
<dbReference type="GO" id="GO:0045892">
    <property type="term" value="P:negative regulation of DNA-templated transcription"/>
    <property type="evidence" value="ECO:0007669"/>
    <property type="project" value="InterPro"/>
</dbReference>
<proteinExistence type="inferred from homology"/>
<keyword evidence="3" id="KW-0677">Repeat</keyword>
<dbReference type="GO" id="GO:0045596">
    <property type="term" value="P:negative regulation of cell differentiation"/>
    <property type="evidence" value="ECO:0007669"/>
    <property type="project" value="InterPro"/>
</dbReference>
<dbReference type="FunFam" id="3.80.10.10:FF:000435">
    <property type="entry name" value="Uncharacterized protein"/>
    <property type="match status" value="1"/>
</dbReference>
<dbReference type="InterPro" id="IPR026271">
    <property type="entry name" value="PRAME"/>
</dbReference>
<dbReference type="GO" id="GO:0008284">
    <property type="term" value="P:positive regulation of cell population proliferation"/>
    <property type="evidence" value="ECO:0007669"/>
    <property type="project" value="InterPro"/>
</dbReference>
<dbReference type="AlphaFoldDB" id="A0A8D0RBW9"/>
<evidence type="ECO:0000256" key="3">
    <source>
        <dbReference type="ARBA" id="ARBA00022737"/>
    </source>
</evidence>
<dbReference type="Gene3D" id="3.80.10.10">
    <property type="entry name" value="Ribonuclease Inhibitor"/>
    <property type="match status" value="1"/>
</dbReference>
<dbReference type="SUPFAM" id="SSF52047">
    <property type="entry name" value="RNI-like"/>
    <property type="match status" value="1"/>
</dbReference>
<reference evidence="4" key="1">
    <citation type="submission" date="2025-08" db="UniProtKB">
        <authorList>
            <consortium name="Ensembl"/>
        </authorList>
    </citation>
    <scope>IDENTIFICATION</scope>
</reference>
<organism evidence="4 5">
    <name type="scientific">Sus scrofa</name>
    <name type="common">Pig</name>
    <dbReference type="NCBI Taxonomy" id="9823"/>
    <lineage>
        <taxon>Eukaryota</taxon>
        <taxon>Metazoa</taxon>
        <taxon>Chordata</taxon>
        <taxon>Craniata</taxon>
        <taxon>Vertebrata</taxon>
        <taxon>Euteleostomi</taxon>
        <taxon>Mammalia</taxon>
        <taxon>Eutheria</taxon>
        <taxon>Laurasiatheria</taxon>
        <taxon>Artiodactyla</taxon>
        <taxon>Suina</taxon>
        <taxon>Suidae</taxon>
        <taxon>Sus</taxon>
    </lineage>
</organism>
<dbReference type="InterPro" id="IPR032675">
    <property type="entry name" value="LRR_dom_sf"/>
</dbReference>
<evidence type="ECO:0000256" key="1">
    <source>
        <dbReference type="ARBA" id="ARBA00009608"/>
    </source>
</evidence>
<comment type="similarity">
    <text evidence="1">Belongs to the PRAME family.</text>
</comment>
<dbReference type="InterPro" id="IPR050694">
    <property type="entry name" value="LRRC14/PRAME"/>
</dbReference>
<dbReference type="GO" id="GO:0043066">
    <property type="term" value="P:negative regulation of apoptotic process"/>
    <property type="evidence" value="ECO:0007669"/>
    <property type="project" value="InterPro"/>
</dbReference>
<dbReference type="PANTHER" id="PTHR14224">
    <property type="entry name" value="SIMILAR TO PREFERENTIALLY EXPRESSED ANTIGEN IN MELANOMA-LIKE 3"/>
    <property type="match status" value="1"/>
</dbReference>
<keyword evidence="2" id="KW-0433">Leucine-rich repeat</keyword>